<name>A0ABN7VCI8_GIGMA</name>
<keyword evidence="3" id="KW-1185">Reference proteome</keyword>
<evidence type="ECO:0000256" key="1">
    <source>
        <dbReference type="SAM" id="MobiDB-lite"/>
    </source>
</evidence>
<sequence>MDPRNVENDNCFEQEEDHNQTPVNPPLPSLDKIIKILPQAQNVNLYNLDDTGYYTEGEDAFVTSVAWHQHSTQRL</sequence>
<organism evidence="2 3">
    <name type="scientific">Gigaspora margarita</name>
    <dbReference type="NCBI Taxonomy" id="4874"/>
    <lineage>
        <taxon>Eukaryota</taxon>
        <taxon>Fungi</taxon>
        <taxon>Fungi incertae sedis</taxon>
        <taxon>Mucoromycota</taxon>
        <taxon>Glomeromycotina</taxon>
        <taxon>Glomeromycetes</taxon>
        <taxon>Diversisporales</taxon>
        <taxon>Gigasporaceae</taxon>
        <taxon>Gigaspora</taxon>
    </lineage>
</organism>
<gene>
    <name evidence="2" type="ORF">GMARGA_LOCUS17010</name>
</gene>
<comment type="caution">
    <text evidence="2">The sequence shown here is derived from an EMBL/GenBank/DDBJ whole genome shotgun (WGS) entry which is preliminary data.</text>
</comment>
<dbReference type="Proteomes" id="UP000789901">
    <property type="component" value="Unassembled WGS sequence"/>
</dbReference>
<accession>A0ABN7VCI8</accession>
<feature type="region of interest" description="Disordered" evidence="1">
    <location>
        <begin position="1"/>
        <end position="27"/>
    </location>
</feature>
<protein>
    <submittedName>
        <fullName evidence="2">40715_t:CDS:1</fullName>
    </submittedName>
</protein>
<evidence type="ECO:0000313" key="3">
    <source>
        <dbReference type="Proteomes" id="UP000789901"/>
    </source>
</evidence>
<reference evidence="2 3" key="1">
    <citation type="submission" date="2021-06" db="EMBL/GenBank/DDBJ databases">
        <authorList>
            <person name="Kallberg Y."/>
            <person name="Tangrot J."/>
            <person name="Rosling A."/>
        </authorList>
    </citation>
    <scope>NUCLEOTIDE SEQUENCE [LARGE SCALE GENOMIC DNA]</scope>
    <source>
        <strain evidence="2 3">120-4 pot B 10/14</strain>
    </source>
</reference>
<evidence type="ECO:0000313" key="2">
    <source>
        <dbReference type="EMBL" id="CAG8756802.1"/>
    </source>
</evidence>
<proteinExistence type="predicted"/>
<dbReference type="EMBL" id="CAJVQB010012616">
    <property type="protein sequence ID" value="CAG8756802.1"/>
    <property type="molecule type" value="Genomic_DNA"/>
</dbReference>